<dbReference type="Pfam" id="PF02926">
    <property type="entry name" value="THUMP"/>
    <property type="match status" value="1"/>
</dbReference>
<evidence type="ECO:0000313" key="5">
    <source>
        <dbReference type="Proteomes" id="UP001159427"/>
    </source>
</evidence>
<comment type="caution">
    <text evidence="4">The sequence shown here is derived from an EMBL/GenBank/DDBJ whole genome shotgun (WGS) entry which is preliminary data.</text>
</comment>
<organism evidence="4 5">
    <name type="scientific">Porites evermanni</name>
    <dbReference type="NCBI Taxonomy" id="104178"/>
    <lineage>
        <taxon>Eukaryota</taxon>
        <taxon>Metazoa</taxon>
        <taxon>Cnidaria</taxon>
        <taxon>Anthozoa</taxon>
        <taxon>Hexacorallia</taxon>
        <taxon>Scleractinia</taxon>
        <taxon>Fungiina</taxon>
        <taxon>Poritidae</taxon>
        <taxon>Porites</taxon>
    </lineage>
</organism>
<dbReference type="SMART" id="SM00981">
    <property type="entry name" value="THUMP"/>
    <property type="match status" value="1"/>
</dbReference>
<dbReference type="InterPro" id="IPR004114">
    <property type="entry name" value="THUMP_dom"/>
</dbReference>
<dbReference type="CDD" id="cd11717">
    <property type="entry name" value="THUMP_THUMPD1_like"/>
    <property type="match status" value="1"/>
</dbReference>
<protein>
    <recommendedName>
        <fullName evidence="3">THUMP domain-containing protein</fullName>
    </recommendedName>
</protein>
<dbReference type="Proteomes" id="UP001159427">
    <property type="component" value="Unassembled WGS sequence"/>
</dbReference>
<name>A0ABN8M2Y8_9CNID</name>
<feature type="compositionally biased region" description="Polar residues" evidence="2">
    <location>
        <begin position="343"/>
        <end position="352"/>
    </location>
</feature>
<evidence type="ECO:0000259" key="3">
    <source>
        <dbReference type="PROSITE" id="PS51165"/>
    </source>
</evidence>
<reference evidence="4 5" key="1">
    <citation type="submission" date="2022-05" db="EMBL/GenBank/DDBJ databases">
        <authorList>
            <consortium name="Genoscope - CEA"/>
            <person name="William W."/>
        </authorList>
    </citation>
    <scope>NUCLEOTIDE SEQUENCE [LARGE SCALE GENOMIC DNA]</scope>
</reference>
<keyword evidence="1" id="KW-0694">RNA-binding</keyword>
<dbReference type="Gene3D" id="3.30.2300.10">
    <property type="entry name" value="THUMP superfamily"/>
    <property type="match status" value="1"/>
</dbReference>
<feature type="region of interest" description="Disordered" evidence="2">
    <location>
        <begin position="1"/>
        <end position="23"/>
    </location>
</feature>
<feature type="compositionally biased region" description="Basic and acidic residues" evidence="2">
    <location>
        <begin position="287"/>
        <end position="298"/>
    </location>
</feature>
<dbReference type="EMBL" id="CALNXI010000213">
    <property type="protein sequence ID" value="CAH3022300.1"/>
    <property type="molecule type" value="Genomic_DNA"/>
</dbReference>
<feature type="region of interest" description="Disordered" evidence="2">
    <location>
        <begin position="65"/>
        <end position="86"/>
    </location>
</feature>
<evidence type="ECO:0000256" key="1">
    <source>
        <dbReference type="PROSITE-ProRule" id="PRU00529"/>
    </source>
</evidence>
<gene>
    <name evidence="4" type="ORF">PEVE_00014874</name>
</gene>
<dbReference type="InterPro" id="IPR040183">
    <property type="entry name" value="THUMPD1-like"/>
</dbReference>
<dbReference type="SUPFAM" id="SSF143437">
    <property type="entry name" value="THUMP domain-like"/>
    <property type="match status" value="1"/>
</dbReference>
<accession>A0ABN8M2Y8</accession>
<feature type="domain" description="THUMP" evidence="3">
    <location>
        <begin position="140"/>
        <end position="249"/>
    </location>
</feature>
<sequence>MADNEISGKRKRSKAFYVGQKKRKKGQELLAPGMKGVLVTCNQREKLCVREAYNLLNEYADQLYGPEHNRQGDHPNNSSDDDDDDDVENALAKEVEELKETVQEKRFQAVLSGANNVIFIKTNLPDSKDPTDLVHTILMDMLKIGCKKTRHCQRFLPIAGSCHATNEDIKKLSSELFKSTFFTEDAKPSKFCIIYRSRNNSNVERDETIAMLAGLVMSAGKGHKVDLNNPDLAICVEIIKNVCCMSVVKDFFKLRKYNIHEVNEQIHKSQKNSKIEDGKVNNEATEPEGRTVSKDDTHSTTVDNPACAQDNTESQDNSGELLNQNASHVSSVTKEPKDERESQNCQDNNLIK</sequence>
<feature type="region of interest" description="Disordered" evidence="2">
    <location>
        <begin position="267"/>
        <end position="352"/>
    </location>
</feature>
<evidence type="ECO:0000313" key="4">
    <source>
        <dbReference type="EMBL" id="CAH3022300.1"/>
    </source>
</evidence>
<proteinExistence type="predicted"/>
<keyword evidence="5" id="KW-1185">Reference proteome</keyword>
<feature type="compositionally biased region" description="Basic residues" evidence="2">
    <location>
        <begin position="9"/>
        <end position="23"/>
    </location>
</feature>
<dbReference type="PANTHER" id="PTHR13452:SF10">
    <property type="entry name" value="THUMP DOMAIN-CONTAINING PROTEIN 1"/>
    <property type="match status" value="1"/>
</dbReference>
<feature type="compositionally biased region" description="Basic and acidic residues" evidence="2">
    <location>
        <begin position="267"/>
        <end position="280"/>
    </location>
</feature>
<dbReference type="PROSITE" id="PS51165">
    <property type="entry name" value="THUMP"/>
    <property type="match status" value="1"/>
</dbReference>
<dbReference type="PANTHER" id="PTHR13452">
    <property type="entry name" value="THUMP DOMAIN CONTAINING PROTEIN 1-RELATED"/>
    <property type="match status" value="1"/>
</dbReference>
<feature type="compositionally biased region" description="Polar residues" evidence="2">
    <location>
        <begin position="299"/>
        <end position="333"/>
    </location>
</feature>
<evidence type="ECO:0000256" key="2">
    <source>
        <dbReference type="SAM" id="MobiDB-lite"/>
    </source>
</evidence>